<accession>A0ABX7SLS3</accession>
<evidence type="ECO:0000256" key="6">
    <source>
        <dbReference type="ARBA" id="ARBA00022692"/>
    </source>
</evidence>
<evidence type="ECO:0000256" key="8">
    <source>
        <dbReference type="ARBA" id="ARBA00022989"/>
    </source>
</evidence>
<evidence type="ECO:0000256" key="4">
    <source>
        <dbReference type="ARBA" id="ARBA00022475"/>
    </source>
</evidence>
<keyword evidence="4" id="KW-1003">Cell membrane</keyword>
<dbReference type="Proteomes" id="UP000663942">
    <property type="component" value="Chromosome"/>
</dbReference>
<keyword evidence="8" id="KW-1133">Transmembrane helix</keyword>
<evidence type="ECO:0000256" key="5">
    <source>
        <dbReference type="ARBA" id="ARBA00022519"/>
    </source>
</evidence>
<comment type="subcellular location">
    <subcellularLocation>
        <location evidence="1">Cell inner membrane</location>
        <topology evidence="1">Single-pass membrane protein</topology>
    </subcellularLocation>
</comment>
<keyword evidence="5" id="KW-0997">Cell inner membrane</keyword>
<keyword evidence="6" id="KW-0812">Transmembrane</keyword>
<feature type="domain" description="GspL periplasmic" evidence="11">
    <location>
        <begin position="218"/>
        <end position="360"/>
    </location>
</feature>
<reference evidence="12 13" key="1">
    <citation type="submission" date="2020-09" db="EMBL/GenBank/DDBJ databases">
        <title>Brevundimonas sp. LVF1 isolated from an oligotrophic pond in Goettingen, Germany.</title>
        <authorList>
            <person name="Friedrich I."/>
            <person name="Klassen A."/>
            <person name="Neubauer H."/>
            <person name="Schneider D."/>
            <person name="Hertel R."/>
            <person name="Daniel R."/>
        </authorList>
    </citation>
    <scope>NUCLEOTIDE SEQUENCE [LARGE SCALE GENOMIC DNA]</scope>
    <source>
        <strain evidence="12 13">LVF1</strain>
    </source>
</reference>
<evidence type="ECO:0000256" key="9">
    <source>
        <dbReference type="ARBA" id="ARBA00023136"/>
    </source>
</evidence>
<proteinExistence type="inferred from homology"/>
<protein>
    <recommendedName>
        <fullName evidence="14">GspL cytoplasmic actin-ATPase-like domain-containing protein</fullName>
    </recommendedName>
</protein>
<evidence type="ECO:0000259" key="10">
    <source>
        <dbReference type="Pfam" id="PF05134"/>
    </source>
</evidence>
<evidence type="ECO:0000256" key="1">
    <source>
        <dbReference type="ARBA" id="ARBA00004377"/>
    </source>
</evidence>
<evidence type="ECO:0000313" key="12">
    <source>
        <dbReference type="EMBL" id="QTC88646.1"/>
    </source>
</evidence>
<name>A0ABX7SLS3_9CAUL</name>
<dbReference type="Pfam" id="PF12693">
    <property type="entry name" value="GspL_C"/>
    <property type="match status" value="1"/>
</dbReference>
<keyword evidence="7" id="KW-0653">Protein transport</keyword>
<evidence type="ECO:0008006" key="14">
    <source>
        <dbReference type="Google" id="ProtNLM"/>
    </source>
</evidence>
<dbReference type="InterPro" id="IPR025691">
    <property type="entry name" value="GspL_pp_dom"/>
</dbReference>
<dbReference type="EMBL" id="CP062006">
    <property type="protein sequence ID" value="QTC88646.1"/>
    <property type="molecule type" value="Genomic_DNA"/>
</dbReference>
<dbReference type="InterPro" id="IPR043129">
    <property type="entry name" value="ATPase_NBD"/>
</dbReference>
<keyword evidence="13" id="KW-1185">Reference proteome</keyword>
<evidence type="ECO:0000259" key="11">
    <source>
        <dbReference type="Pfam" id="PF12693"/>
    </source>
</evidence>
<dbReference type="InterPro" id="IPR024230">
    <property type="entry name" value="GspL_cyto_dom"/>
</dbReference>
<evidence type="ECO:0000256" key="2">
    <source>
        <dbReference type="ARBA" id="ARBA00005318"/>
    </source>
</evidence>
<evidence type="ECO:0000256" key="7">
    <source>
        <dbReference type="ARBA" id="ARBA00022927"/>
    </source>
</evidence>
<dbReference type="RefSeq" id="WP_207826080.1">
    <property type="nucleotide sequence ID" value="NZ_CP062006.1"/>
</dbReference>
<dbReference type="SUPFAM" id="SSF53067">
    <property type="entry name" value="Actin-like ATPase domain"/>
    <property type="match status" value="1"/>
</dbReference>
<dbReference type="Gene3D" id="3.30.420.380">
    <property type="match status" value="1"/>
</dbReference>
<gene>
    <name evidence="12" type="ORF">IFE19_04555</name>
</gene>
<evidence type="ECO:0000313" key="13">
    <source>
        <dbReference type="Proteomes" id="UP000663942"/>
    </source>
</evidence>
<evidence type="ECO:0000256" key="3">
    <source>
        <dbReference type="ARBA" id="ARBA00022448"/>
    </source>
</evidence>
<organism evidence="12 13">
    <name type="scientific">Brevundimonas pondensis</name>
    <dbReference type="NCBI Taxonomy" id="2774189"/>
    <lineage>
        <taxon>Bacteria</taxon>
        <taxon>Pseudomonadati</taxon>
        <taxon>Pseudomonadota</taxon>
        <taxon>Alphaproteobacteria</taxon>
        <taxon>Caulobacterales</taxon>
        <taxon>Caulobacteraceae</taxon>
        <taxon>Brevundimonas</taxon>
    </lineage>
</organism>
<sequence>MSRIRLILIPPSAALPASCLTLDAQGNVLTRGVVELDGQPPEPMRTVAVVPGADVLIRWLDLPTGSPAQVAAAALHGLRDDLAAPADRLSAALGPVPAPGERRLVAVASRSLLQAWGDYLSSLGLKADVMIPDSLILPEPAEEGALSAAVFGADLALRGREMALSVQPDLAEAVAAGRVLERIGRADEIERLLASAALNPPINLLAGAGRRVEADRRGWKRAAALAAALAVSPLILTLASAGHDEWRARNAEHRAEAAARGAFPDIEANADAVAEATRRLAKAPPPGGATAAAAALFAAVESVEGAELDSLTAGDDGVRATVTYAAYQDLDALQQAMAGHGMSLTDESTVDDQGKVVSEVRVGGA</sequence>
<feature type="domain" description="GspL cytoplasmic actin-ATPase-like" evidence="10">
    <location>
        <begin position="44"/>
        <end position="162"/>
    </location>
</feature>
<comment type="similarity">
    <text evidence="2">Belongs to the GSP L family.</text>
</comment>
<dbReference type="Pfam" id="PF05134">
    <property type="entry name" value="T2SSL"/>
    <property type="match status" value="1"/>
</dbReference>
<dbReference type="NCBIfam" id="TIGR01709">
    <property type="entry name" value="typeII_sec_gspL"/>
    <property type="match status" value="1"/>
</dbReference>
<keyword evidence="3" id="KW-0813">Transport</keyword>
<dbReference type="InterPro" id="IPR007812">
    <property type="entry name" value="T2SS_protein-GspL"/>
</dbReference>
<keyword evidence="9" id="KW-0472">Membrane</keyword>